<name>A0ABS1BH17_9SPHI</name>
<evidence type="ECO:0000259" key="2">
    <source>
        <dbReference type="Pfam" id="PF18962"/>
    </source>
</evidence>
<keyword evidence="4" id="KW-1185">Reference proteome</keyword>
<protein>
    <submittedName>
        <fullName evidence="3">T9SS type A sorting domain-containing protein</fullName>
    </submittedName>
</protein>
<keyword evidence="1" id="KW-0732">Signal</keyword>
<evidence type="ECO:0000313" key="3">
    <source>
        <dbReference type="EMBL" id="MBK0382122.1"/>
    </source>
</evidence>
<dbReference type="Proteomes" id="UP000660024">
    <property type="component" value="Unassembled WGS sequence"/>
</dbReference>
<dbReference type="EMBL" id="JAEHFY010000004">
    <property type="protein sequence ID" value="MBK0382122.1"/>
    <property type="molecule type" value="Genomic_DNA"/>
</dbReference>
<dbReference type="NCBIfam" id="TIGR04183">
    <property type="entry name" value="Por_Secre_tail"/>
    <property type="match status" value="1"/>
</dbReference>
<accession>A0ABS1BH17</accession>
<feature type="signal peptide" evidence="1">
    <location>
        <begin position="1"/>
        <end position="24"/>
    </location>
</feature>
<comment type="caution">
    <text evidence="3">The sequence shown here is derived from an EMBL/GenBank/DDBJ whole genome shotgun (WGS) entry which is preliminary data.</text>
</comment>
<feature type="domain" description="Secretion system C-terminal sorting" evidence="2">
    <location>
        <begin position="1113"/>
        <end position="1178"/>
    </location>
</feature>
<dbReference type="Pfam" id="PF18962">
    <property type="entry name" value="Por_Secre_tail"/>
    <property type="match status" value="1"/>
</dbReference>
<reference evidence="3 4" key="1">
    <citation type="submission" date="2020-12" db="EMBL/GenBank/DDBJ databases">
        <title>Bacterial novel species Pedobacter sp. SD-b isolated from soil.</title>
        <authorList>
            <person name="Jung H.-Y."/>
        </authorList>
    </citation>
    <scope>NUCLEOTIDE SEQUENCE [LARGE SCALE GENOMIC DNA]</scope>
    <source>
        <strain evidence="3 4">SD-b</strain>
    </source>
</reference>
<evidence type="ECO:0000256" key="1">
    <source>
        <dbReference type="SAM" id="SignalP"/>
    </source>
</evidence>
<organism evidence="3 4">
    <name type="scientific">Pedobacter segetis</name>
    <dbReference type="NCBI Taxonomy" id="2793069"/>
    <lineage>
        <taxon>Bacteria</taxon>
        <taxon>Pseudomonadati</taxon>
        <taxon>Bacteroidota</taxon>
        <taxon>Sphingobacteriia</taxon>
        <taxon>Sphingobacteriales</taxon>
        <taxon>Sphingobacteriaceae</taxon>
        <taxon>Pedobacter</taxon>
    </lineage>
</organism>
<feature type="chain" id="PRO_5046935694" evidence="1">
    <location>
        <begin position="25"/>
        <end position="1189"/>
    </location>
</feature>
<evidence type="ECO:0000313" key="4">
    <source>
        <dbReference type="Proteomes" id="UP000660024"/>
    </source>
</evidence>
<gene>
    <name evidence="3" type="ORF">I5M32_04045</name>
</gene>
<dbReference type="RefSeq" id="WP_200584898.1">
    <property type="nucleotide sequence ID" value="NZ_JAEHFY010000004.1"/>
</dbReference>
<dbReference type="InterPro" id="IPR026444">
    <property type="entry name" value="Secre_tail"/>
</dbReference>
<proteinExistence type="predicted"/>
<sequence length="1189" mass="127576">MKLKLQIYLYSFFLIFLFSFNCLASSPSDYFRSKQSGAFNLASTWESSADNINWINANLIPTAASKGVDIRNGHTVLISSSIVIDDFVVSIGGVLTINTNGSLNIINSAAFVDCAVYGQIINSGSFASSGRLEFFNGSKYIHAFTTTDGRIPPAIWDDGSNCEISGYTTSNTGPRLFDDFQSFYNFTWNCTNQQINSFPALTARLNVRNNFNVLSTGQGALRMFYTTASVNHFVNNYIQTGGIVDMLYTTNASNLITNLYISGNFSLINGTFRKSSANVTNTTALIFNGTSIQNFTKTGGTFTGAINFIVNPNAIVDFGNSIISGNTGTFKANANSTLITSNSGGFALTGATGTVQSTGTRTYPTTANYTYNGTTQNTGNGLPATVNNLTIDNNSAVTLRTGSINVNGAFTINSGSLDLGTNLLTTPTSVGFTGNGTLYTQNISATPLQVSKTWGGTVAYNSSSPQTIVNGDYTNLNGTGGNRTLSSLINIAGDFIPGTPSLYTITGSTVNFNGTGPQNIPTFDFNNLSASNNGTKTVTGDATVLNTLQVNDAAVINGNGNLTLLATATKNANVAPLSGSADIIGNIKVQSYLYGEPSGAKRGTKSMSSPINDAAVAGAKTFQQLKNYVIISGPGGTANGFDAGPGPVPTFNPVTLNFYNESASPSVTSFISVPNITTNTSPGTGFLLFFRGNRSGIYDNPGKMIAPFSAAEDMLVTYNGPINKGDINVNIGYTSYGDAYDGFYLAGNPYPSTIDWDAVRSASNNLNSSITVVTGGKANATYNSVGGISANGGSRYIQPGQGFYIQANSGGGILRFKENQKNIVNTPARLLSAPIEPDLKLTTLNAPATLSNKSASAVSTFSSTDKKILRINLKENDFQEETVVLFDNRYVAEANENDSKYFPGFDVSLSTLSSDNKPMAINLMPAVENVDDMKLSVSAKQYGDMSLTFTEVDFGDSKELWLQDNYLNTLTQITQGSVYNFSIVKTVATSYGDNRFKLLFKPPTTLPVKLLTFEVNKNNNGVGLNFTTSKETNNKGFDIERAGDQNQNFSKIGFVDAKINPQTINNYNFIDAYPLQGNNYYRLKQIDNDGKFEYSEIKSLRFDFNNQQQSILIYPNPAKDFIKVTLPSGQLGAVKMNIINLNGATVKSEKYKAGQELTQDISNLKSGMYLLEIRDENEGLLGVNKFIKK</sequence>